<dbReference type="InterPro" id="IPR050194">
    <property type="entry name" value="Glycosyltransferase_grp1"/>
</dbReference>
<name>A0ABX8UZ30_9BACT</name>
<keyword evidence="3" id="KW-0808">Transferase</keyword>
<dbReference type="PANTHER" id="PTHR45947">
    <property type="entry name" value="SULFOQUINOVOSYL TRANSFERASE SQD2"/>
    <property type="match status" value="1"/>
</dbReference>
<keyword evidence="4" id="KW-1185">Reference proteome</keyword>
<organism evidence="3 4">
    <name type="scientific">Candidatus Rhabdochlamydia oedothoracis</name>
    <dbReference type="NCBI Taxonomy" id="2720720"/>
    <lineage>
        <taxon>Bacteria</taxon>
        <taxon>Pseudomonadati</taxon>
        <taxon>Chlamydiota</taxon>
        <taxon>Chlamydiia</taxon>
        <taxon>Parachlamydiales</taxon>
        <taxon>Candidatus Rhabdochlamydiaceae</taxon>
        <taxon>Candidatus Rhabdochlamydia</taxon>
    </lineage>
</organism>
<dbReference type="EC" id="2.4.1.250" evidence="3"/>
<dbReference type="InterPro" id="IPR001296">
    <property type="entry name" value="Glyco_trans_1"/>
</dbReference>
<gene>
    <name evidence="3" type="ORF">RHABOEDO_000216</name>
</gene>
<accession>A0ABX8UZ30</accession>
<reference evidence="3 4" key="1">
    <citation type="journal article" date="2022" name="bioRxiv">
        <title>Ecology and evolution of chlamydial symbionts of arthropods.</title>
        <authorList>
            <person name="Halter T."/>
            <person name="Koestlbacher S."/>
            <person name="Collingro A."/>
            <person name="Sixt B.S."/>
            <person name="Toenshoff E.R."/>
            <person name="Hendrickx F."/>
            <person name="Kostanjsek R."/>
            <person name="Horn M."/>
        </authorList>
    </citation>
    <scope>NUCLEOTIDE SEQUENCE [LARGE SCALE GENOMIC DNA]</scope>
    <source>
        <strain evidence="3">W744xW776</strain>
    </source>
</reference>
<dbReference type="Proteomes" id="UP000826014">
    <property type="component" value="Chromosome"/>
</dbReference>
<dbReference type="GO" id="GO:0102710">
    <property type="term" value="F:D-inositol-3-phosphate glycosyltransferase activity"/>
    <property type="evidence" value="ECO:0007669"/>
    <property type="project" value="UniProtKB-EC"/>
</dbReference>
<protein>
    <submittedName>
        <fullName evidence="3">D-inositol-3-phosphate glycosyltransferase</fullName>
        <ecNumber evidence="3">2.4.1.250</ecNumber>
    </submittedName>
</protein>
<evidence type="ECO:0000313" key="4">
    <source>
        <dbReference type="Proteomes" id="UP000826014"/>
    </source>
</evidence>
<proteinExistence type="predicted"/>
<evidence type="ECO:0000259" key="1">
    <source>
        <dbReference type="Pfam" id="PF00534"/>
    </source>
</evidence>
<dbReference type="Pfam" id="PF13439">
    <property type="entry name" value="Glyco_transf_4"/>
    <property type="match status" value="1"/>
</dbReference>
<dbReference type="Gene3D" id="3.40.50.2000">
    <property type="entry name" value="Glycogen Phosphorylase B"/>
    <property type="match status" value="2"/>
</dbReference>
<sequence>MIHGYPPFYSAGSEVYSQALCCELVKQRHEVVVFTRQENAYKKEYAVDWQVDPMCSDIRLCLINMAQSRDGYRHAAVDVEFNKLLREYKPDIVHIGHLNHLSTSIVLEAFKQNVPIIFTLHDFWLMCPRGQFLQSTNSKDADLYPLCHSQKDKTCARKCYWRYFSSQDNQEDILYWTGWVSKRMRHIKEEILPRVDLFIAPSRYLMERFIYDFPMDPSKIIYLDYGFLRDSLTKRKRVGNQSFTFGYIGTHKQAKGIFLLLQAFSQLNTKQAQLKIWGSPLEPFTSSLETLVLNMSPEVQKKIFWMGGYQNGRIVEDVFNYVDAIVIPSIWGENSPLVIHEALEAKIPIITANFGGMKEYIHHEINGLLFEHRSFSKLAIQMQRLIQEPELLESITCKGYLQSDDGRIPSIQEHVEQVESYYRLIIQQRSMNDGQKTRSLEDHI</sequence>
<dbReference type="PANTHER" id="PTHR45947:SF13">
    <property type="entry name" value="TRANSFERASE"/>
    <property type="match status" value="1"/>
</dbReference>
<keyword evidence="3" id="KW-0328">Glycosyltransferase</keyword>
<evidence type="ECO:0000313" key="3">
    <source>
        <dbReference type="EMBL" id="QYF48116.1"/>
    </source>
</evidence>
<dbReference type="InterPro" id="IPR028098">
    <property type="entry name" value="Glyco_trans_4-like_N"/>
</dbReference>
<dbReference type="SUPFAM" id="SSF53756">
    <property type="entry name" value="UDP-Glycosyltransferase/glycogen phosphorylase"/>
    <property type="match status" value="1"/>
</dbReference>
<evidence type="ECO:0000259" key="2">
    <source>
        <dbReference type="Pfam" id="PF13439"/>
    </source>
</evidence>
<feature type="domain" description="Glycosyl transferase family 1" evidence="1">
    <location>
        <begin position="238"/>
        <end position="398"/>
    </location>
</feature>
<feature type="domain" description="Glycosyltransferase subfamily 4-like N-terminal" evidence="2">
    <location>
        <begin position="12"/>
        <end position="220"/>
    </location>
</feature>
<dbReference type="EMBL" id="CP075587">
    <property type="protein sequence ID" value="QYF48116.1"/>
    <property type="molecule type" value="Genomic_DNA"/>
</dbReference>
<dbReference type="Pfam" id="PF00534">
    <property type="entry name" value="Glycos_transf_1"/>
    <property type="match status" value="1"/>
</dbReference>